<keyword evidence="3" id="KW-1185">Reference proteome</keyword>
<keyword evidence="1" id="KW-0175">Coiled coil</keyword>
<evidence type="ECO:0000313" key="3">
    <source>
        <dbReference type="Proteomes" id="UP000276770"/>
    </source>
</evidence>
<name>A0A3L7JUF4_9BACI</name>
<dbReference type="OrthoDB" id="2887638at2"/>
<protein>
    <submittedName>
        <fullName evidence="2">Uncharacterized protein</fullName>
    </submittedName>
</protein>
<evidence type="ECO:0000313" key="2">
    <source>
        <dbReference type="EMBL" id="RLQ93241.1"/>
    </source>
</evidence>
<feature type="coiled-coil region" evidence="1">
    <location>
        <begin position="27"/>
        <end position="54"/>
    </location>
</feature>
<organism evidence="2 3">
    <name type="scientific">Falsibacillus albus</name>
    <dbReference type="NCBI Taxonomy" id="2478915"/>
    <lineage>
        <taxon>Bacteria</taxon>
        <taxon>Bacillati</taxon>
        <taxon>Bacillota</taxon>
        <taxon>Bacilli</taxon>
        <taxon>Bacillales</taxon>
        <taxon>Bacillaceae</taxon>
        <taxon>Falsibacillus</taxon>
    </lineage>
</organism>
<dbReference type="Proteomes" id="UP000276770">
    <property type="component" value="Unassembled WGS sequence"/>
</dbReference>
<dbReference type="AlphaFoldDB" id="A0A3L7JUF4"/>
<gene>
    <name evidence="2" type="ORF">D9X91_18615</name>
</gene>
<sequence length="135" mass="15959">MIVRGELNDDHFQVPSPDLAKILYRIREDRLKEIEEIKHKINQYEKKKRAEEAFYQSLSPVRKFFASRPPSHHQAVEYIVHVKERIKLIDVLKKQCRELDDVLELIEADPGHKEVVLSTALLEGVNRYRKWGDLS</sequence>
<dbReference type="RefSeq" id="WP_121682149.1">
    <property type="nucleotide sequence ID" value="NZ_RCVZ01000016.1"/>
</dbReference>
<reference evidence="2 3" key="1">
    <citation type="submission" date="2018-10" db="EMBL/GenBank/DDBJ databases">
        <title>Falsibacillus sp. genome draft.</title>
        <authorList>
            <person name="Shi S."/>
        </authorList>
    </citation>
    <scope>NUCLEOTIDE SEQUENCE [LARGE SCALE GENOMIC DNA]</scope>
    <source>
        <strain evidence="2 3">GY 10110</strain>
    </source>
</reference>
<evidence type="ECO:0000256" key="1">
    <source>
        <dbReference type="SAM" id="Coils"/>
    </source>
</evidence>
<accession>A0A3L7JUF4</accession>
<proteinExistence type="predicted"/>
<comment type="caution">
    <text evidence="2">The sequence shown here is derived from an EMBL/GenBank/DDBJ whole genome shotgun (WGS) entry which is preliminary data.</text>
</comment>
<dbReference type="EMBL" id="RCVZ01000016">
    <property type="protein sequence ID" value="RLQ93241.1"/>
    <property type="molecule type" value="Genomic_DNA"/>
</dbReference>